<dbReference type="SUPFAM" id="SSF111321">
    <property type="entry name" value="AF1104-like"/>
    <property type="match status" value="1"/>
</dbReference>
<dbReference type="Gene3D" id="1.10.285.20">
    <property type="entry name" value="Uncharacterised protein PF01937, DUF89, domain 2"/>
    <property type="match status" value="1"/>
</dbReference>
<dbReference type="InterPro" id="IPR002791">
    <property type="entry name" value="ARMT1-like_metal-bd"/>
</dbReference>
<proteinExistence type="predicted"/>
<name>A0A7V5XGA1_9BACT</name>
<comment type="caution">
    <text evidence="2">The sequence shown here is derived from an EMBL/GenBank/DDBJ whole genome shotgun (WGS) entry which is preliminary data.</text>
</comment>
<dbReference type="AlphaFoldDB" id="A0A7V5XGA1"/>
<sequence>MTCHIYRIVKEVTNCKNPYHDIKVKYNEIALNMYSSLKNIVKNSSDSLLTAIRLAIAGNVIDFGAGVGQFDLEATLKETLTQEFAIYHYDLFCNSLKSAKTLLYLGDNAGEVSSEFFKKPRI</sequence>
<organism evidence="2">
    <name type="scientific">Thermodesulfobacterium geofontis</name>
    <dbReference type="NCBI Taxonomy" id="1295609"/>
    <lineage>
        <taxon>Bacteria</taxon>
        <taxon>Pseudomonadati</taxon>
        <taxon>Thermodesulfobacteriota</taxon>
        <taxon>Thermodesulfobacteria</taxon>
        <taxon>Thermodesulfobacteriales</taxon>
        <taxon>Thermodesulfobacteriaceae</taxon>
        <taxon>Thermodesulfobacterium</taxon>
    </lineage>
</organism>
<dbReference type="EMBL" id="DRWR01000069">
    <property type="protein sequence ID" value="HHQ15925.1"/>
    <property type="molecule type" value="Genomic_DNA"/>
</dbReference>
<dbReference type="InterPro" id="IPR036075">
    <property type="entry name" value="ARMT-1-like_metal-bd_sf"/>
</dbReference>
<protein>
    <submittedName>
        <fullName evidence="2">DUF89 family protein</fullName>
    </submittedName>
</protein>
<reference evidence="2" key="1">
    <citation type="journal article" date="2020" name="mSystems">
        <title>Genome- and Community-Level Interaction Insights into Carbon Utilization and Element Cycling Functions of Hydrothermarchaeota in Hydrothermal Sediment.</title>
        <authorList>
            <person name="Zhou Z."/>
            <person name="Liu Y."/>
            <person name="Xu W."/>
            <person name="Pan J."/>
            <person name="Luo Z.H."/>
            <person name="Li M."/>
        </authorList>
    </citation>
    <scope>NUCLEOTIDE SEQUENCE [LARGE SCALE GENOMIC DNA]</scope>
    <source>
        <strain evidence="2">SpSt-106</strain>
    </source>
</reference>
<accession>A0A7V5XGA1</accession>
<gene>
    <name evidence="2" type="ORF">ENM15_03805</name>
</gene>
<evidence type="ECO:0000313" key="2">
    <source>
        <dbReference type="EMBL" id="HHQ15925.1"/>
    </source>
</evidence>
<feature type="domain" description="Damage-control phosphatase ARMT1-like metal-binding" evidence="1">
    <location>
        <begin position="2"/>
        <end position="112"/>
    </location>
</feature>
<dbReference type="Pfam" id="PF01937">
    <property type="entry name" value="ARMT1-like_dom"/>
    <property type="match status" value="1"/>
</dbReference>
<evidence type="ECO:0000259" key="1">
    <source>
        <dbReference type="Pfam" id="PF01937"/>
    </source>
</evidence>